<dbReference type="AlphaFoldDB" id="A0A3P3W0M8"/>
<organism evidence="2 3">
    <name type="scientific">Gulosibacter macacae</name>
    <dbReference type="NCBI Taxonomy" id="2488791"/>
    <lineage>
        <taxon>Bacteria</taxon>
        <taxon>Bacillati</taxon>
        <taxon>Actinomycetota</taxon>
        <taxon>Actinomycetes</taxon>
        <taxon>Micrococcales</taxon>
        <taxon>Microbacteriaceae</taxon>
        <taxon>Gulosibacter</taxon>
    </lineage>
</organism>
<keyword evidence="1" id="KW-1133">Transmembrane helix</keyword>
<name>A0A3P3W0M8_9MICO</name>
<evidence type="ECO:0000313" key="3">
    <source>
        <dbReference type="Proteomes" id="UP000274391"/>
    </source>
</evidence>
<keyword evidence="1" id="KW-0472">Membrane</keyword>
<evidence type="ECO:0000313" key="2">
    <source>
        <dbReference type="EMBL" id="RRJ87436.1"/>
    </source>
</evidence>
<feature type="transmembrane region" description="Helical" evidence="1">
    <location>
        <begin position="173"/>
        <end position="192"/>
    </location>
</feature>
<keyword evidence="1" id="KW-0812">Transmembrane</keyword>
<dbReference type="EMBL" id="RQVS01000004">
    <property type="protein sequence ID" value="RRJ87436.1"/>
    <property type="molecule type" value="Genomic_DNA"/>
</dbReference>
<dbReference type="OrthoDB" id="2716688at2"/>
<reference evidence="2 3" key="1">
    <citation type="submission" date="2018-11" db="EMBL/GenBank/DDBJ databases">
        <title>YIM 102482-1 draft genome.</title>
        <authorList>
            <person name="Li G."/>
            <person name="Jiang Y."/>
        </authorList>
    </citation>
    <scope>NUCLEOTIDE SEQUENCE [LARGE SCALE GENOMIC DNA]</scope>
    <source>
        <strain evidence="2 3">YIM 102482-1</strain>
    </source>
</reference>
<proteinExistence type="predicted"/>
<gene>
    <name evidence="2" type="ORF">EG850_03800</name>
</gene>
<dbReference type="RefSeq" id="WP_124970211.1">
    <property type="nucleotide sequence ID" value="NZ_RQVS01000004.1"/>
</dbReference>
<feature type="transmembrane region" description="Helical" evidence="1">
    <location>
        <begin position="132"/>
        <end position="153"/>
    </location>
</feature>
<keyword evidence="3" id="KW-1185">Reference proteome</keyword>
<dbReference type="Proteomes" id="UP000274391">
    <property type="component" value="Unassembled WGS sequence"/>
</dbReference>
<sequence>MSRRNRDRNNKPGDGSALPNMKRHQFIYRSIFELSPDPAVDRAGKYAVDVDYFDFSERLKLYHDGKQIAVGTSPAEFRVPGGKIEAEMGIYGMSRVHFVTPDGQEQALRPMPGTAEAWRAWFARQHPEASRVIGITAIVILLASLGLLALTLVEAISKFDWVAANIGTFTSPIVLPEWFAISLSVAAVAAAIERALTLRNHWLIDADTWWLES</sequence>
<accession>A0A3P3W0M8</accession>
<comment type="caution">
    <text evidence="2">The sequence shown here is derived from an EMBL/GenBank/DDBJ whole genome shotgun (WGS) entry which is preliminary data.</text>
</comment>
<protein>
    <submittedName>
        <fullName evidence="2">Uncharacterized protein</fullName>
    </submittedName>
</protein>
<evidence type="ECO:0000256" key="1">
    <source>
        <dbReference type="SAM" id="Phobius"/>
    </source>
</evidence>